<name>A0AAE3E478_9FIRM</name>
<keyword evidence="2 10" id="KW-0732">Signal</keyword>
<dbReference type="PANTHER" id="PTHR21581">
    <property type="entry name" value="D-ALANYL-D-ALANINE CARBOXYPEPTIDASE"/>
    <property type="match status" value="1"/>
</dbReference>
<evidence type="ECO:0000256" key="3">
    <source>
        <dbReference type="ARBA" id="ARBA00022801"/>
    </source>
</evidence>
<dbReference type="Gene3D" id="3.40.710.10">
    <property type="entry name" value="DD-peptidase/beta-lactamase superfamily"/>
    <property type="match status" value="1"/>
</dbReference>
<feature type="active site" evidence="7">
    <location>
        <position position="161"/>
    </location>
</feature>
<sequence length="324" mass="35155">MRKKRFIYTLAAVLLMCSAASVGAGCGKSSPALLDSFGTHLDTLMTSKDKLSKMDGAAADLCVIENEDEFSENDIEAPAGALFNITDQKTLYSKNANDEREIASITKIMTALLAMKYADLSQEVTISYTPEGLESSAVLCGFEQGDKMMLSSLLSAALIYSGNDAAIDIAIAVAGSQEAFVDMMNQESKELMTSHTHFANPTGLTQSKHYSSVYDVYLMFQECLKYPTFRDIIARGSFLCYYTNAAGENVTKNFNSTNQYLVGAYTPPDGITVIGGKTGHTNTAGYNLVVLVQDSHHKEYVAVILGAATKDELYNQMNTLLSKI</sequence>
<dbReference type="SUPFAM" id="SSF56601">
    <property type="entry name" value="beta-lactamase/transpeptidase-like"/>
    <property type="match status" value="1"/>
</dbReference>
<evidence type="ECO:0000256" key="6">
    <source>
        <dbReference type="ARBA" id="ARBA00023316"/>
    </source>
</evidence>
<dbReference type="PRINTS" id="PR00725">
    <property type="entry name" value="DADACBPTASE1"/>
</dbReference>
<evidence type="ECO:0000256" key="8">
    <source>
        <dbReference type="PIRSR" id="PIRSR618044-2"/>
    </source>
</evidence>
<dbReference type="InterPro" id="IPR001967">
    <property type="entry name" value="Peptidase_S11_N"/>
</dbReference>
<evidence type="ECO:0000256" key="9">
    <source>
        <dbReference type="RuleBase" id="RU004016"/>
    </source>
</evidence>
<dbReference type="PANTHER" id="PTHR21581:SF6">
    <property type="entry name" value="TRAFFICKING PROTEIN PARTICLE COMPLEX SUBUNIT 12"/>
    <property type="match status" value="1"/>
</dbReference>
<accession>A0AAE3E478</accession>
<evidence type="ECO:0000256" key="10">
    <source>
        <dbReference type="SAM" id="SignalP"/>
    </source>
</evidence>
<feature type="active site" description="Acyl-ester intermediate" evidence="7">
    <location>
        <position position="104"/>
    </location>
</feature>
<evidence type="ECO:0000256" key="7">
    <source>
        <dbReference type="PIRSR" id="PIRSR618044-1"/>
    </source>
</evidence>
<dbReference type="Pfam" id="PF00768">
    <property type="entry name" value="Peptidase_S11"/>
    <property type="match status" value="1"/>
</dbReference>
<dbReference type="GO" id="GO:0006508">
    <property type="term" value="P:proteolysis"/>
    <property type="evidence" value="ECO:0007669"/>
    <property type="project" value="InterPro"/>
</dbReference>
<comment type="similarity">
    <text evidence="1 9">Belongs to the peptidase S11 family.</text>
</comment>
<keyword evidence="6" id="KW-0961">Cell wall biogenesis/degradation</keyword>
<keyword evidence="4" id="KW-0133">Cell shape</keyword>
<feature type="domain" description="Peptidase S11 D-alanyl-D-alanine carboxypeptidase A N-terminal" evidence="11">
    <location>
        <begin position="71"/>
        <end position="308"/>
    </location>
</feature>
<dbReference type="GO" id="GO:0009252">
    <property type="term" value="P:peptidoglycan biosynthetic process"/>
    <property type="evidence" value="ECO:0007669"/>
    <property type="project" value="UniProtKB-KW"/>
</dbReference>
<dbReference type="GO" id="GO:0071555">
    <property type="term" value="P:cell wall organization"/>
    <property type="evidence" value="ECO:0007669"/>
    <property type="project" value="UniProtKB-KW"/>
</dbReference>
<comment type="caution">
    <text evidence="12">The sequence shown here is derived from an EMBL/GenBank/DDBJ whole genome shotgun (WGS) entry which is preliminary data.</text>
</comment>
<evidence type="ECO:0000256" key="2">
    <source>
        <dbReference type="ARBA" id="ARBA00022729"/>
    </source>
</evidence>
<evidence type="ECO:0000256" key="4">
    <source>
        <dbReference type="ARBA" id="ARBA00022960"/>
    </source>
</evidence>
<dbReference type="Proteomes" id="UP001198200">
    <property type="component" value="Unassembled WGS sequence"/>
</dbReference>
<evidence type="ECO:0000313" key="13">
    <source>
        <dbReference type="Proteomes" id="UP001198200"/>
    </source>
</evidence>
<feature type="signal peptide" evidence="10">
    <location>
        <begin position="1"/>
        <end position="24"/>
    </location>
</feature>
<dbReference type="InterPro" id="IPR018044">
    <property type="entry name" value="Peptidase_S11"/>
</dbReference>
<protein>
    <submittedName>
        <fullName evidence="12">Serine hydrolase</fullName>
    </submittedName>
</protein>
<proteinExistence type="inferred from homology"/>
<evidence type="ECO:0000259" key="11">
    <source>
        <dbReference type="Pfam" id="PF00768"/>
    </source>
</evidence>
<reference evidence="12 13" key="1">
    <citation type="submission" date="2021-10" db="EMBL/GenBank/DDBJ databases">
        <title>Anaerobic single-cell dispensing facilitates the cultivation of human gut bacteria.</title>
        <authorList>
            <person name="Afrizal A."/>
        </authorList>
    </citation>
    <scope>NUCLEOTIDE SEQUENCE [LARGE SCALE GENOMIC DNA]</scope>
    <source>
        <strain evidence="12 13">CLA-AA-H224</strain>
    </source>
</reference>
<keyword evidence="13" id="KW-1185">Reference proteome</keyword>
<gene>
    <name evidence="12" type="ORF">LKD48_04960</name>
</gene>
<dbReference type="InterPro" id="IPR012338">
    <property type="entry name" value="Beta-lactam/transpept-like"/>
</dbReference>
<organism evidence="12 13">
    <name type="scientific">Anthropogastromicrobium aceti</name>
    <dbReference type="NCBI Taxonomy" id="2981768"/>
    <lineage>
        <taxon>Bacteria</taxon>
        <taxon>Bacillati</taxon>
        <taxon>Bacillota</taxon>
        <taxon>Clostridia</taxon>
        <taxon>Lachnospirales</taxon>
        <taxon>Lachnospiraceae</taxon>
        <taxon>Anthropogastromicrobium</taxon>
    </lineage>
</organism>
<dbReference type="RefSeq" id="WP_308731391.1">
    <property type="nucleotide sequence ID" value="NZ_JAJEQN010000009.1"/>
</dbReference>
<dbReference type="AlphaFoldDB" id="A0AAE3E478"/>
<feature type="chain" id="PRO_5041935412" evidence="10">
    <location>
        <begin position="25"/>
        <end position="324"/>
    </location>
</feature>
<dbReference type="GO" id="GO:0008360">
    <property type="term" value="P:regulation of cell shape"/>
    <property type="evidence" value="ECO:0007669"/>
    <property type="project" value="UniProtKB-KW"/>
</dbReference>
<keyword evidence="5" id="KW-0573">Peptidoglycan synthesis</keyword>
<keyword evidence="3 12" id="KW-0378">Hydrolase</keyword>
<dbReference type="GO" id="GO:0009002">
    <property type="term" value="F:serine-type D-Ala-D-Ala carboxypeptidase activity"/>
    <property type="evidence" value="ECO:0007669"/>
    <property type="project" value="InterPro"/>
</dbReference>
<dbReference type="EMBL" id="JAJEQN010000009">
    <property type="protein sequence ID" value="MCC2220997.1"/>
    <property type="molecule type" value="Genomic_DNA"/>
</dbReference>
<evidence type="ECO:0000313" key="12">
    <source>
        <dbReference type="EMBL" id="MCC2220997.1"/>
    </source>
</evidence>
<feature type="active site" description="Proton acceptor" evidence="7">
    <location>
        <position position="107"/>
    </location>
</feature>
<evidence type="ECO:0000256" key="1">
    <source>
        <dbReference type="ARBA" id="ARBA00007164"/>
    </source>
</evidence>
<dbReference type="PROSITE" id="PS51257">
    <property type="entry name" value="PROKAR_LIPOPROTEIN"/>
    <property type="match status" value="1"/>
</dbReference>
<evidence type="ECO:0000256" key="5">
    <source>
        <dbReference type="ARBA" id="ARBA00022984"/>
    </source>
</evidence>
<feature type="binding site" evidence="8">
    <location>
        <position position="277"/>
    </location>
    <ligand>
        <name>substrate</name>
    </ligand>
</feature>